<dbReference type="CDD" id="cd00201">
    <property type="entry name" value="WW"/>
    <property type="match status" value="1"/>
</dbReference>
<dbReference type="GO" id="GO:0005634">
    <property type="term" value="C:nucleus"/>
    <property type="evidence" value="ECO:0007669"/>
    <property type="project" value="TreeGrafter"/>
</dbReference>
<evidence type="ECO:0000313" key="3">
    <source>
        <dbReference type="EMBL" id="CAL1530538.1"/>
    </source>
</evidence>
<dbReference type="PANTHER" id="PTHR16161">
    <property type="entry name" value="TRANSCRIPTIONAL PROTEIN SWT1"/>
    <property type="match status" value="1"/>
</dbReference>
<protein>
    <recommendedName>
        <fullName evidence="2">WW domain-containing protein</fullName>
    </recommendedName>
</protein>
<proteinExistence type="predicted"/>
<organism evidence="3 4">
    <name type="scientific">Lymnaea stagnalis</name>
    <name type="common">Great pond snail</name>
    <name type="synonym">Helix stagnalis</name>
    <dbReference type="NCBI Taxonomy" id="6523"/>
    <lineage>
        <taxon>Eukaryota</taxon>
        <taxon>Metazoa</taxon>
        <taxon>Spiralia</taxon>
        <taxon>Lophotrochozoa</taxon>
        <taxon>Mollusca</taxon>
        <taxon>Gastropoda</taxon>
        <taxon>Heterobranchia</taxon>
        <taxon>Euthyneura</taxon>
        <taxon>Panpulmonata</taxon>
        <taxon>Hygrophila</taxon>
        <taxon>Lymnaeoidea</taxon>
        <taxon>Lymnaeidae</taxon>
        <taxon>Lymnaea</taxon>
    </lineage>
</organism>
<keyword evidence="4" id="KW-1185">Reference proteome</keyword>
<feature type="compositionally biased region" description="Basic and acidic residues" evidence="1">
    <location>
        <begin position="251"/>
        <end position="265"/>
    </location>
</feature>
<feature type="compositionally biased region" description="Basic residues" evidence="1">
    <location>
        <begin position="273"/>
        <end position="283"/>
    </location>
</feature>
<dbReference type="PROSITE" id="PS50020">
    <property type="entry name" value="WW_DOMAIN_2"/>
    <property type="match status" value="1"/>
</dbReference>
<dbReference type="SMART" id="SM00670">
    <property type="entry name" value="PINc"/>
    <property type="match status" value="1"/>
</dbReference>
<feature type="compositionally biased region" description="Polar residues" evidence="1">
    <location>
        <begin position="500"/>
        <end position="511"/>
    </location>
</feature>
<feature type="region of interest" description="Disordered" evidence="1">
    <location>
        <begin position="70"/>
        <end position="124"/>
    </location>
</feature>
<feature type="region of interest" description="Disordered" evidence="1">
    <location>
        <begin position="1"/>
        <end position="26"/>
    </location>
</feature>
<dbReference type="InterPro" id="IPR002716">
    <property type="entry name" value="PIN_dom"/>
</dbReference>
<dbReference type="InterPro" id="IPR001202">
    <property type="entry name" value="WW_dom"/>
</dbReference>
<dbReference type="Pfam" id="PF00397">
    <property type="entry name" value="WW"/>
    <property type="match status" value="1"/>
</dbReference>
<feature type="compositionally biased region" description="Low complexity" evidence="1">
    <location>
        <begin position="8"/>
        <end position="26"/>
    </location>
</feature>
<evidence type="ECO:0000313" key="4">
    <source>
        <dbReference type="Proteomes" id="UP001497497"/>
    </source>
</evidence>
<dbReference type="Gene3D" id="3.40.50.1010">
    <property type="entry name" value="5'-nuclease"/>
    <property type="match status" value="1"/>
</dbReference>
<comment type="caution">
    <text evidence="3">The sequence shown here is derived from an EMBL/GenBank/DDBJ whole genome shotgun (WGS) entry which is preliminary data.</text>
</comment>
<dbReference type="EMBL" id="CAXITT010000071">
    <property type="protein sequence ID" value="CAL1530538.1"/>
    <property type="molecule type" value="Genomic_DNA"/>
</dbReference>
<feature type="compositionally biased region" description="Basic and acidic residues" evidence="1">
    <location>
        <begin position="92"/>
        <end position="104"/>
    </location>
</feature>
<dbReference type="SUPFAM" id="SSF88723">
    <property type="entry name" value="PIN domain-like"/>
    <property type="match status" value="1"/>
</dbReference>
<dbReference type="CDD" id="cd18727">
    <property type="entry name" value="PIN_Swt1-like"/>
    <property type="match status" value="1"/>
</dbReference>
<dbReference type="PANTHER" id="PTHR16161:SF0">
    <property type="entry name" value="TRANSCRIPTIONAL PROTEIN SWT1"/>
    <property type="match status" value="1"/>
</dbReference>
<accession>A0AAV2HA56</accession>
<dbReference type="Gene3D" id="2.20.70.10">
    <property type="match status" value="1"/>
</dbReference>
<dbReference type="InterPro" id="IPR036020">
    <property type="entry name" value="WW_dom_sf"/>
</dbReference>
<dbReference type="AlphaFoldDB" id="A0AAV2HA56"/>
<feature type="region of interest" description="Disordered" evidence="1">
    <location>
        <begin position="129"/>
        <end position="148"/>
    </location>
</feature>
<dbReference type="InterPro" id="IPR029060">
    <property type="entry name" value="PIN-like_dom_sf"/>
</dbReference>
<dbReference type="InterPro" id="IPR052626">
    <property type="entry name" value="SWT1_Regulator"/>
</dbReference>
<dbReference type="Pfam" id="PF13638">
    <property type="entry name" value="PIN_4"/>
    <property type="match status" value="1"/>
</dbReference>
<sequence>MSTRKLKSTSPSLKSTSPSLKSISPPLISNWIKKHSKSRGGRLYFYNVVTGVSTWTKPDELIKDEARMKALDSESPKKPCLKRKAIQQNSSPEKKQKSQNELSKKQSTISRCESNAPNKDPMLQLEQRLSTRPMKISPHNTREMDAHPMPESDIAKCQTDVRNRKMIKPSKIKYINKSSIQQNESKNYNGLCDNKPAANRDTSGTFCQGEKNLSNTNTKHTVTNGTFSQGEKKLSNTGTKHTVTSGTFSQGEKKLSNTKHTDKASNKSYTSQKKTHKKARHNKQVTGVTVHKQDTGGTVHNQSQRLQAEDDFILPEKSISKNISSSQAKNILPIKSQPVPEKRDTSGACAHIFKSNRTDQKRINDNTIKAHNIIPQADIFPFKRCASLAQASKQINKVQGAGGLAVPVLNEQVSLARGKPPSGHSRYDSDDTRHTKCAANTASLQNKEDFLQFCAKRQIENLATRKPQREEIFSSNQTYGDHLECANLIQNNASQFQHTASEIQGTQNCSGPPSDPTIDQRHNVKTHGSILHKIVAENKIISSNAVEDDHFESVNQPNNNISRFELITHKYPPGSYDFNSSEIQQSKSSIDTFLQTGTFPFKNQTCFEDSNEPHLAAVCQAQDTTTVYKAQDTTAVYKAQVTTAGENFTEDDYMDVDEEEILCNLQDVRNQTSNILEQPSGTLTEMVFNTNNNLSQASVVDTTSYSPIQAVVFVIDTNVLISNLQFFDNLITTTVPGYGALRLVLPWAVMQELDYLKNGKSSVNNSPIAKKAAAAVRLIHRYLSSQNSKLVGQTPHEASEPTNLPFHSNDDRILQCCLQCEKKYPSSMVMLVTRDINLINKAIIMGIKAASTDVTILFK</sequence>
<feature type="compositionally biased region" description="Polar residues" evidence="1">
    <location>
        <begin position="105"/>
        <end position="117"/>
    </location>
</feature>
<evidence type="ECO:0000256" key="1">
    <source>
        <dbReference type="SAM" id="MobiDB-lite"/>
    </source>
</evidence>
<evidence type="ECO:0000259" key="2">
    <source>
        <dbReference type="PROSITE" id="PS50020"/>
    </source>
</evidence>
<reference evidence="3 4" key="1">
    <citation type="submission" date="2024-04" db="EMBL/GenBank/DDBJ databases">
        <authorList>
            <consortium name="Genoscope - CEA"/>
            <person name="William W."/>
        </authorList>
    </citation>
    <scope>NUCLEOTIDE SEQUENCE [LARGE SCALE GENOMIC DNA]</scope>
</reference>
<feature type="region of interest" description="Disordered" evidence="1">
    <location>
        <begin position="217"/>
        <end position="303"/>
    </location>
</feature>
<gene>
    <name evidence="3" type="ORF">GSLYS_00004663001</name>
</gene>
<feature type="domain" description="WW" evidence="2">
    <location>
        <begin position="25"/>
        <end position="60"/>
    </location>
</feature>
<feature type="region of interest" description="Disordered" evidence="1">
    <location>
        <begin position="500"/>
        <end position="521"/>
    </location>
</feature>
<dbReference type="SMART" id="SM00456">
    <property type="entry name" value="WW"/>
    <property type="match status" value="1"/>
</dbReference>
<dbReference type="SUPFAM" id="SSF51045">
    <property type="entry name" value="WW domain"/>
    <property type="match status" value="1"/>
</dbReference>
<name>A0AAV2HA56_LYMST</name>
<dbReference type="Proteomes" id="UP001497497">
    <property type="component" value="Unassembled WGS sequence"/>
</dbReference>
<feature type="compositionally biased region" description="Polar residues" evidence="1">
    <location>
        <begin position="217"/>
        <end position="250"/>
    </location>
</feature>